<feature type="transmembrane region" description="Helical" evidence="1">
    <location>
        <begin position="188"/>
        <end position="209"/>
    </location>
</feature>
<feature type="transmembrane region" description="Helical" evidence="1">
    <location>
        <begin position="121"/>
        <end position="139"/>
    </location>
</feature>
<organism evidence="2 3">
    <name type="scientific">Cinara cedri</name>
    <dbReference type="NCBI Taxonomy" id="506608"/>
    <lineage>
        <taxon>Eukaryota</taxon>
        <taxon>Metazoa</taxon>
        <taxon>Ecdysozoa</taxon>
        <taxon>Arthropoda</taxon>
        <taxon>Hexapoda</taxon>
        <taxon>Insecta</taxon>
        <taxon>Pterygota</taxon>
        <taxon>Neoptera</taxon>
        <taxon>Paraneoptera</taxon>
        <taxon>Hemiptera</taxon>
        <taxon>Sternorrhyncha</taxon>
        <taxon>Aphidomorpha</taxon>
        <taxon>Aphidoidea</taxon>
        <taxon>Aphididae</taxon>
        <taxon>Lachninae</taxon>
        <taxon>Cinara</taxon>
    </lineage>
</organism>
<keyword evidence="1" id="KW-0812">Transmembrane</keyword>
<feature type="transmembrane region" description="Helical" evidence="1">
    <location>
        <begin position="96"/>
        <end position="114"/>
    </location>
</feature>
<feature type="transmembrane region" description="Helical" evidence="1">
    <location>
        <begin position="221"/>
        <end position="242"/>
    </location>
</feature>
<proteinExistence type="predicted"/>
<dbReference type="Proteomes" id="UP000325440">
    <property type="component" value="Unassembled WGS sequence"/>
</dbReference>
<name>A0A5E4MRB6_9HEMI</name>
<protein>
    <submittedName>
        <fullName evidence="2">Uncharacterized protein</fullName>
    </submittedName>
</protein>
<accession>A0A5E4MRB6</accession>
<dbReference type="OrthoDB" id="3026777at2759"/>
<evidence type="ECO:0000313" key="2">
    <source>
        <dbReference type="EMBL" id="VVC33999.1"/>
    </source>
</evidence>
<dbReference type="AlphaFoldDB" id="A0A5E4MRB6"/>
<keyword evidence="1" id="KW-1133">Transmembrane helix</keyword>
<gene>
    <name evidence="2" type="ORF">CINCED_3A012312</name>
</gene>
<sequence>MIGLILSAVRQRFSSLYTNFRISNGRPVVYEKPKKVKGSEYALLLMTALYTASLTLSTTYESRIWPRTCEPVIPFGECAVGEIEYKFEIIIEYSPIQVWISFAVVVVAGTWSDIYGRQRKLLILIPIIGQIFSNSFRLVNYYWNFPYILHAIFTKIIPAMYVGRNLFWIGAMAYTSENSTVKLRTVKIAKLIGTYAISSLIGLGLVKILDLEFRCLYIYNHLLFTVPIFLNMMAVLIGIIFLNDTSVPHNNTNMLWIKPMNMIDDYEILFDVTPRNRVMIFKTLLSCQIMVVVRVGGRLNSFQSAGAIMFTLLIGEFSGVCNENETIHLFLMVLLYVLFTVPMLLEFM</sequence>
<feature type="transmembrane region" description="Helical" evidence="1">
    <location>
        <begin position="327"/>
        <end position="345"/>
    </location>
</feature>
<reference evidence="2 3" key="1">
    <citation type="submission" date="2019-08" db="EMBL/GenBank/DDBJ databases">
        <authorList>
            <person name="Alioto T."/>
            <person name="Alioto T."/>
            <person name="Gomez Garrido J."/>
        </authorList>
    </citation>
    <scope>NUCLEOTIDE SEQUENCE [LARGE SCALE GENOMIC DNA]</scope>
</reference>
<evidence type="ECO:0000256" key="1">
    <source>
        <dbReference type="SAM" id="Phobius"/>
    </source>
</evidence>
<dbReference type="EMBL" id="CABPRJ010000981">
    <property type="protein sequence ID" value="VVC33999.1"/>
    <property type="molecule type" value="Genomic_DNA"/>
</dbReference>
<keyword evidence="3" id="KW-1185">Reference proteome</keyword>
<evidence type="ECO:0000313" key="3">
    <source>
        <dbReference type="Proteomes" id="UP000325440"/>
    </source>
</evidence>
<keyword evidence="1" id="KW-0472">Membrane</keyword>
<feature type="transmembrane region" description="Helical" evidence="1">
    <location>
        <begin position="302"/>
        <end position="320"/>
    </location>
</feature>
<feature type="transmembrane region" description="Helical" evidence="1">
    <location>
        <begin position="145"/>
        <end position="167"/>
    </location>
</feature>